<sequence length="118" mass="13105">MLGRRCLDNGILYPLAILVVGAVEGWPQGCYSQILPIDIDLIFRHILMDHFENVMQLEIKPGKYCCTLQLNVNALPEFRMGIVEVTHMSPAIYTCATHIEGSCGCGLKGLVSNRLKQS</sequence>
<keyword evidence="3" id="KW-1185">Reference proteome</keyword>
<dbReference type="RefSeq" id="XP_070889529.1">
    <property type="nucleotide sequence ID" value="XM_071028215.1"/>
</dbReference>
<feature type="chain" id="PRO_5045084621" evidence="1">
    <location>
        <begin position="33"/>
        <end position="118"/>
    </location>
</feature>
<feature type="signal peptide" evidence="1">
    <location>
        <begin position="1"/>
        <end position="32"/>
    </location>
</feature>
<proteinExistence type="predicted"/>
<organism evidence="2 3">
    <name type="scientific">Aspergillus lucknowensis</name>
    <dbReference type="NCBI Taxonomy" id="176173"/>
    <lineage>
        <taxon>Eukaryota</taxon>
        <taxon>Fungi</taxon>
        <taxon>Dikarya</taxon>
        <taxon>Ascomycota</taxon>
        <taxon>Pezizomycotina</taxon>
        <taxon>Eurotiomycetes</taxon>
        <taxon>Eurotiomycetidae</taxon>
        <taxon>Eurotiales</taxon>
        <taxon>Aspergillaceae</taxon>
        <taxon>Aspergillus</taxon>
        <taxon>Aspergillus subgen. Nidulantes</taxon>
    </lineage>
</organism>
<protein>
    <submittedName>
        <fullName evidence="2">Uncharacterized protein</fullName>
    </submittedName>
</protein>
<dbReference type="EMBL" id="JBFXLQ010000005">
    <property type="protein sequence ID" value="KAL2870550.1"/>
    <property type="molecule type" value="Genomic_DNA"/>
</dbReference>
<gene>
    <name evidence="2" type="ORF">BJX67DRAFT_344092</name>
</gene>
<evidence type="ECO:0000313" key="2">
    <source>
        <dbReference type="EMBL" id="KAL2870550.1"/>
    </source>
</evidence>
<reference evidence="2 3" key="1">
    <citation type="submission" date="2024-07" db="EMBL/GenBank/DDBJ databases">
        <title>Section-level genome sequencing and comparative genomics of Aspergillus sections Usti and Cavernicolus.</title>
        <authorList>
            <consortium name="Lawrence Berkeley National Laboratory"/>
            <person name="Nybo J.L."/>
            <person name="Vesth T.C."/>
            <person name="Theobald S."/>
            <person name="Frisvad J.C."/>
            <person name="Larsen T.O."/>
            <person name="Kjaerboelling I."/>
            <person name="Rothschild-Mancinelli K."/>
            <person name="Lyhne E.K."/>
            <person name="Kogle M.E."/>
            <person name="Barry K."/>
            <person name="Clum A."/>
            <person name="Na H."/>
            <person name="Ledsgaard L."/>
            <person name="Lin J."/>
            <person name="Lipzen A."/>
            <person name="Kuo A."/>
            <person name="Riley R."/>
            <person name="Mondo S."/>
            <person name="Labutti K."/>
            <person name="Haridas S."/>
            <person name="Pangalinan J."/>
            <person name="Salamov A.A."/>
            <person name="Simmons B.A."/>
            <person name="Magnuson J.K."/>
            <person name="Chen J."/>
            <person name="Drula E."/>
            <person name="Henrissat B."/>
            <person name="Wiebenga A."/>
            <person name="Lubbers R.J."/>
            <person name="Gomes A.C."/>
            <person name="Macurrencykelacurrency M.R."/>
            <person name="Stajich J."/>
            <person name="Grigoriev I.V."/>
            <person name="Mortensen U.H."/>
            <person name="De Vries R.P."/>
            <person name="Baker S.E."/>
            <person name="Andersen M.R."/>
        </authorList>
    </citation>
    <scope>NUCLEOTIDE SEQUENCE [LARGE SCALE GENOMIC DNA]</scope>
    <source>
        <strain evidence="2 3">CBS 449.75</strain>
    </source>
</reference>
<evidence type="ECO:0000313" key="3">
    <source>
        <dbReference type="Proteomes" id="UP001610432"/>
    </source>
</evidence>
<accession>A0ABR4M176</accession>
<comment type="caution">
    <text evidence="2">The sequence shown here is derived from an EMBL/GenBank/DDBJ whole genome shotgun (WGS) entry which is preliminary data.</text>
</comment>
<keyword evidence="1" id="KW-0732">Signal</keyword>
<dbReference type="Proteomes" id="UP001610432">
    <property type="component" value="Unassembled WGS sequence"/>
</dbReference>
<name>A0ABR4M176_9EURO</name>
<evidence type="ECO:0000256" key="1">
    <source>
        <dbReference type="SAM" id="SignalP"/>
    </source>
</evidence>
<dbReference type="GeneID" id="98143287"/>